<feature type="signal peptide" evidence="3">
    <location>
        <begin position="1"/>
        <end position="26"/>
    </location>
</feature>
<dbReference type="PANTHER" id="PTHR35936">
    <property type="entry name" value="MEMBRANE-BOUND LYTIC MUREIN TRANSGLYCOSYLASE F"/>
    <property type="match status" value="1"/>
</dbReference>
<reference evidence="5 6" key="1">
    <citation type="submission" date="2022-11" db="EMBL/GenBank/DDBJ databases">
        <title>Spartinivicinus poritis sp. nov., isolated from scleractinian coral Porites lutea.</title>
        <authorList>
            <person name="Zhang G."/>
            <person name="Cai L."/>
            <person name="Wei Q."/>
        </authorList>
    </citation>
    <scope>NUCLEOTIDE SEQUENCE [LARGE SCALE GENOMIC DNA]</scope>
    <source>
        <strain evidence="5 6">A2-2</strain>
    </source>
</reference>
<evidence type="ECO:0000256" key="1">
    <source>
        <dbReference type="ARBA" id="ARBA00010333"/>
    </source>
</evidence>
<dbReference type="Gene3D" id="3.40.190.10">
    <property type="entry name" value="Periplasmic binding protein-like II"/>
    <property type="match status" value="2"/>
</dbReference>
<keyword evidence="6" id="KW-1185">Reference proteome</keyword>
<dbReference type="RefSeq" id="WP_274690112.1">
    <property type="nucleotide sequence ID" value="NZ_JAPMOU010000024.1"/>
</dbReference>
<evidence type="ECO:0000256" key="3">
    <source>
        <dbReference type="SAM" id="SignalP"/>
    </source>
</evidence>
<name>A0ABT5UE70_9GAMM</name>
<comment type="similarity">
    <text evidence="1">Belongs to the bacterial solute-binding protein 3 family.</text>
</comment>
<dbReference type="InterPro" id="IPR001638">
    <property type="entry name" value="Solute-binding_3/MltF_N"/>
</dbReference>
<gene>
    <name evidence="5" type="ORF">ORQ98_17665</name>
</gene>
<protein>
    <submittedName>
        <fullName evidence="5">ABC transporter substrate-binding protein</fullName>
    </submittedName>
</protein>
<accession>A0ABT5UE70</accession>
<organism evidence="5 6">
    <name type="scientific">Spartinivicinus poritis</name>
    <dbReference type="NCBI Taxonomy" id="2994640"/>
    <lineage>
        <taxon>Bacteria</taxon>
        <taxon>Pseudomonadati</taxon>
        <taxon>Pseudomonadota</taxon>
        <taxon>Gammaproteobacteria</taxon>
        <taxon>Oceanospirillales</taxon>
        <taxon>Zooshikellaceae</taxon>
        <taxon>Spartinivicinus</taxon>
    </lineage>
</organism>
<dbReference type="SUPFAM" id="SSF53850">
    <property type="entry name" value="Periplasmic binding protein-like II"/>
    <property type="match status" value="1"/>
</dbReference>
<dbReference type="Pfam" id="PF00497">
    <property type="entry name" value="SBP_bac_3"/>
    <property type="match status" value="1"/>
</dbReference>
<proteinExistence type="inferred from homology"/>
<feature type="chain" id="PRO_5046902042" evidence="3">
    <location>
        <begin position="27"/>
        <end position="272"/>
    </location>
</feature>
<sequence length="272" mass="31301">MFIAVMKIKALVLALLVTAATFNAQARIPVIVLADDSYPPYSYEENGEAAGIYTDILLQAFQQMTGYDIEIHPIPWKRGLKQLELGEGFALYPPYLRKETRPYIDPYSTPILAEKLVVVCREEFLIDDNRANWPEDYKGLTIGRNSGFESFTDHFWSFAQQNKIKIEEARGNQLNLLKLLKKRIPCYVNDKTSIFWGLEKLKKSGEYKPAIHGKVVQGAVLNSEWGYIGYTNRGLDRYPFKKDFIEKLDSIIVQMRNSGTIENIINHYIYTQ</sequence>
<evidence type="ECO:0000313" key="5">
    <source>
        <dbReference type="EMBL" id="MDE1463783.1"/>
    </source>
</evidence>
<evidence type="ECO:0000256" key="2">
    <source>
        <dbReference type="ARBA" id="ARBA00022729"/>
    </source>
</evidence>
<comment type="caution">
    <text evidence="5">The sequence shown here is derived from an EMBL/GenBank/DDBJ whole genome shotgun (WGS) entry which is preliminary data.</text>
</comment>
<dbReference type="EMBL" id="JAPMOU010000024">
    <property type="protein sequence ID" value="MDE1463783.1"/>
    <property type="molecule type" value="Genomic_DNA"/>
</dbReference>
<keyword evidence="2 3" id="KW-0732">Signal</keyword>
<feature type="domain" description="Solute-binding protein family 3/N-terminal" evidence="4">
    <location>
        <begin position="31"/>
        <end position="269"/>
    </location>
</feature>
<dbReference type="Proteomes" id="UP001528823">
    <property type="component" value="Unassembled WGS sequence"/>
</dbReference>
<evidence type="ECO:0000313" key="6">
    <source>
        <dbReference type="Proteomes" id="UP001528823"/>
    </source>
</evidence>
<dbReference type="PANTHER" id="PTHR35936:SF25">
    <property type="entry name" value="ABC TRANSPORTER SUBSTRATE-BINDING PROTEIN"/>
    <property type="match status" value="1"/>
</dbReference>
<evidence type="ECO:0000259" key="4">
    <source>
        <dbReference type="Pfam" id="PF00497"/>
    </source>
</evidence>